<dbReference type="EMBL" id="BGPR01000299">
    <property type="protein sequence ID" value="GBM11393.1"/>
    <property type="molecule type" value="Genomic_DNA"/>
</dbReference>
<comment type="similarity">
    <text evidence="1">Belongs to the STXBP/unc-18/SEC1 family.</text>
</comment>
<dbReference type="SUPFAM" id="SSF56815">
    <property type="entry name" value="Sec1/munc18-like (SM) proteins"/>
    <property type="match status" value="1"/>
</dbReference>
<dbReference type="GO" id="GO:0016192">
    <property type="term" value="P:vesicle-mediated transport"/>
    <property type="evidence" value="ECO:0007669"/>
    <property type="project" value="InterPro"/>
</dbReference>
<protein>
    <submittedName>
        <fullName evidence="2">Sec1 family domain-containing protein 2</fullName>
    </submittedName>
</protein>
<dbReference type="Pfam" id="PF00995">
    <property type="entry name" value="Sec1"/>
    <property type="match status" value="1"/>
</dbReference>
<comment type="caution">
    <text evidence="2">The sequence shown here is derived from an EMBL/GenBank/DDBJ whole genome shotgun (WGS) entry which is preliminary data.</text>
</comment>
<proteinExistence type="inferred from homology"/>
<organism evidence="2 3">
    <name type="scientific">Araneus ventricosus</name>
    <name type="common">Orbweaver spider</name>
    <name type="synonym">Epeira ventricosa</name>
    <dbReference type="NCBI Taxonomy" id="182803"/>
    <lineage>
        <taxon>Eukaryota</taxon>
        <taxon>Metazoa</taxon>
        <taxon>Ecdysozoa</taxon>
        <taxon>Arthropoda</taxon>
        <taxon>Chelicerata</taxon>
        <taxon>Arachnida</taxon>
        <taxon>Araneae</taxon>
        <taxon>Araneomorphae</taxon>
        <taxon>Entelegynae</taxon>
        <taxon>Araneoidea</taxon>
        <taxon>Araneidae</taxon>
        <taxon>Araneus</taxon>
    </lineage>
</organism>
<reference evidence="2 3" key="1">
    <citation type="journal article" date="2019" name="Sci. Rep.">
        <title>Orb-weaving spider Araneus ventricosus genome elucidates the spidroin gene catalogue.</title>
        <authorList>
            <person name="Kono N."/>
            <person name="Nakamura H."/>
            <person name="Ohtoshi R."/>
            <person name="Moran D.A.P."/>
            <person name="Shinohara A."/>
            <person name="Yoshida Y."/>
            <person name="Fujiwara M."/>
            <person name="Mori M."/>
            <person name="Tomita M."/>
            <person name="Arakawa K."/>
        </authorList>
    </citation>
    <scope>NUCLEOTIDE SEQUENCE [LARGE SCALE GENOMIC DNA]</scope>
</reference>
<dbReference type="OrthoDB" id="549905at2759"/>
<dbReference type="InterPro" id="IPR001619">
    <property type="entry name" value="Sec1-like"/>
</dbReference>
<dbReference type="Gene3D" id="3.40.50.1910">
    <property type="match status" value="1"/>
</dbReference>
<dbReference type="Proteomes" id="UP000499080">
    <property type="component" value="Unassembled WGS sequence"/>
</dbReference>
<keyword evidence="3" id="KW-1185">Reference proteome</keyword>
<dbReference type="AlphaFoldDB" id="A0A4Y2D3V8"/>
<evidence type="ECO:0000313" key="2">
    <source>
        <dbReference type="EMBL" id="GBM11393.1"/>
    </source>
</evidence>
<dbReference type="PANTHER" id="PTHR11679">
    <property type="entry name" value="VESICLE PROTEIN SORTING-ASSOCIATED"/>
    <property type="match status" value="1"/>
</dbReference>
<evidence type="ECO:0000256" key="1">
    <source>
        <dbReference type="ARBA" id="ARBA00009884"/>
    </source>
</evidence>
<accession>A0A4Y2D3V8</accession>
<evidence type="ECO:0000313" key="3">
    <source>
        <dbReference type="Proteomes" id="UP000499080"/>
    </source>
</evidence>
<dbReference type="InterPro" id="IPR027482">
    <property type="entry name" value="Sec1-like_dom2"/>
</dbReference>
<gene>
    <name evidence="2" type="primary">Scfd2</name>
    <name evidence="2" type="ORF">AVEN_249139_1</name>
</gene>
<sequence>MNSRHFINSIEQLWTEVMKSVRDAAVFMDDPSAECLHWHGGLKRILDSGAASVENFSPFVKSDAKLKKAVFVLMTPLSGETWKTVAIVTQANNFRNCVIVTALPPKCHSSEPEAANQIFIILENKLQNWLQSKNFSATVSHLPLFPAYVSQNLFLMPAFSKLFSVFKCCSTEMHLKRTEDLSIRSVSSEMQSSITQLAYCLSSLLDTFQVKGDYFSLGPLSHILCSELENISHQQKKSYPSKASVVIVDRLLDLAGPLSQSFETMLDKILLALPHFPGHTFDVAVPMNHLAACKNVSVFGRPLLAPGCLAHRNNSFEDTALNAILNKKPREVLIDVNRCIAECATREGIKLDLTSRVTPEVLKKRILEFKSKPKSILTYNGLFQQVLAIIQALEYASSNSVDNLSALEKALLEYLTTSPEEVLNYMMQMISEKEEMNYKMEEILIFLAFFYMLSGESSIPNESAMQATLMEEFFQDKNANELLSLFVDEEHLEDDEYVLNSVRTLFDVFKRIGLLRKKFKRYPTLFKSTNPAFPASYNPLLKQLLNDIFDPSISDIHDIEFHSAGLRDYIKTGFSLFMNVTKPQPRDNPVVFLIVLGGVTPSEIKIIQETATQKKGVQIILGSTDVLTPKNILKDLGLLVKELVTEDYEDDVL</sequence>
<dbReference type="InterPro" id="IPR036045">
    <property type="entry name" value="Sec1-like_sf"/>
</dbReference>
<name>A0A4Y2D3V8_ARAVE</name>